<keyword evidence="4 10" id="KW-0456">Lyase</keyword>
<dbReference type="InterPro" id="IPR000277">
    <property type="entry name" value="Cys/Met-Metab_PyrdxlP-dep_enz"/>
</dbReference>
<organism evidence="10">
    <name type="scientific">Caulobacter sp. 73W</name>
    <dbReference type="NCBI Taxonomy" id="3161137"/>
    <lineage>
        <taxon>Bacteria</taxon>
        <taxon>Pseudomonadati</taxon>
        <taxon>Pseudomonadota</taxon>
        <taxon>Alphaproteobacteria</taxon>
        <taxon>Caulobacterales</taxon>
        <taxon>Caulobacteraceae</taxon>
        <taxon>Caulobacter</taxon>
    </lineage>
</organism>
<dbReference type="Gene3D" id="3.90.1150.10">
    <property type="entry name" value="Aspartate Aminotransferase, domain 1"/>
    <property type="match status" value="1"/>
</dbReference>
<dbReference type="NCBIfam" id="TIGR01324">
    <property type="entry name" value="cysta_beta_ly_B"/>
    <property type="match status" value="1"/>
</dbReference>
<dbReference type="AlphaFoldDB" id="A0AB39KT22"/>
<evidence type="ECO:0000256" key="3">
    <source>
        <dbReference type="ARBA" id="ARBA00022898"/>
    </source>
</evidence>
<dbReference type="RefSeq" id="WP_369059597.1">
    <property type="nucleotide sequence ID" value="NZ_CP158375.1"/>
</dbReference>
<dbReference type="InterPro" id="IPR015422">
    <property type="entry name" value="PyrdxlP-dep_Trfase_small"/>
</dbReference>
<comment type="cofactor">
    <cofactor evidence="1 9">
        <name>pyridoxal 5'-phosphate</name>
        <dbReference type="ChEBI" id="CHEBI:597326"/>
    </cofactor>
</comment>
<dbReference type="GO" id="GO:0019450">
    <property type="term" value="P:L-cysteine catabolic process to pyruvate"/>
    <property type="evidence" value="ECO:0007669"/>
    <property type="project" value="TreeGrafter"/>
</dbReference>
<dbReference type="InterPro" id="IPR015424">
    <property type="entry name" value="PyrdxlP-dep_Trfase"/>
</dbReference>
<sequence length="385" mass="41158">MDEETRLIRAGAKIGDLARTVNPPVQRGSTVLMPDAASLYDDGQKTYGLEGFASHDALVEGLCALEGARDVQLYPSGLAAVTAPLMALLKAGDDILVVDSVYKPTRRFAGDQLARFGVTTRYYDPGLTADALMALVQPRTRLILLEAPGSLTFEMQDISAIAAAAKARGVLTMIDNTWAAGLLFKPLAHGVDISVQALTKYIGGHSDLLMGSAATVDPELGRLLKAGFTNAGWGVSADDAYLAVRGLRTLKTRLDRHGHSGLVVAHWLERQPEVLRVLHPGLESDPGHALWKRDFTGACGLFGAVLRPSSNKAVLAFLDALELFGLGFSWGGYESLAIHCDPQVRSSRPNLELGGPLIRLHVGLEGPDDLIADLRQALDVYAASF</sequence>
<dbReference type="SUPFAM" id="SSF53383">
    <property type="entry name" value="PLP-dependent transferases"/>
    <property type="match status" value="1"/>
</dbReference>
<dbReference type="Pfam" id="PF01053">
    <property type="entry name" value="Cys_Met_Meta_PP"/>
    <property type="match status" value="1"/>
</dbReference>
<evidence type="ECO:0000256" key="4">
    <source>
        <dbReference type="ARBA" id="ARBA00023239"/>
    </source>
</evidence>
<proteinExistence type="inferred from homology"/>
<reference evidence="10" key="1">
    <citation type="submission" date="2024-06" db="EMBL/GenBank/DDBJ databases">
        <title>Caulobacter inopinatus, sp. nov.</title>
        <authorList>
            <person name="Donachie S.P."/>
        </authorList>
    </citation>
    <scope>NUCLEOTIDE SEQUENCE</scope>
    <source>
        <strain evidence="10">73W</strain>
    </source>
</reference>
<dbReference type="GO" id="GO:0030170">
    <property type="term" value="F:pyridoxal phosphate binding"/>
    <property type="evidence" value="ECO:0007669"/>
    <property type="project" value="InterPro"/>
</dbReference>
<comment type="catalytic activity">
    <reaction evidence="6">
        <text>L,L-cystathionine + H2O = L-homocysteine + pyruvate + NH4(+)</text>
        <dbReference type="Rhea" id="RHEA:13965"/>
        <dbReference type="ChEBI" id="CHEBI:15361"/>
        <dbReference type="ChEBI" id="CHEBI:15377"/>
        <dbReference type="ChEBI" id="CHEBI:28938"/>
        <dbReference type="ChEBI" id="CHEBI:58161"/>
        <dbReference type="ChEBI" id="CHEBI:58199"/>
    </reaction>
</comment>
<evidence type="ECO:0000313" key="10">
    <source>
        <dbReference type="EMBL" id="XDO96757.1"/>
    </source>
</evidence>
<comment type="pathway">
    <text evidence="5">Amino-acid biosynthesis; L-methionine biosynthesis via de novo pathway; L-homocysteine from L-cystathionine: step 1/1.</text>
</comment>
<evidence type="ECO:0000256" key="1">
    <source>
        <dbReference type="ARBA" id="ARBA00001933"/>
    </source>
</evidence>
<evidence type="ECO:0000256" key="8">
    <source>
        <dbReference type="PIRSR" id="PIRSR001434-2"/>
    </source>
</evidence>
<dbReference type="GO" id="GO:0047804">
    <property type="term" value="F:cysteine-S-conjugate beta-lyase activity"/>
    <property type="evidence" value="ECO:0007669"/>
    <property type="project" value="UniProtKB-EC"/>
</dbReference>
<dbReference type="PROSITE" id="PS00868">
    <property type="entry name" value="CYS_MET_METAB_PP"/>
    <property type="match status" value="1"/>
</dbReference>
<evidence type="ECO:0000256" key="6">
    <source>
        <dbReference type="ARBA" id="ARBA00047517"/>
    </source>
</evidence>
<name>A0AB39KT22_9CAUL</name>
<dbReference type="InterPro" id="IPR054542">
    <property type="entry name" value="Cys_met_metab_PP"/>
</dbReference>
<dbReference type="EC" id="4.4.1.13" evidence="10"/>
<evidence type="ECO:0000256" key="7">
    <source>
        <dbReference type="ARBA" id="ARBA00047625"/>
    </source>
</evidence>
<dbReference type="InterPro" id="IPR006233">
    <property type="entry name" value="Cys_b_lyase_bac"/>
</dbReference>
<evidence type="ECO:0000256" key="9">
    <source>
        <dbReference type="RuleBase" id="RU362118"/>
    </source>
</evidence>
<keyword evidence="3 8" id="KW-0663">Pyridoxal phosphate</keyword>
<dbReference type="PANTHER" id="PTHR43500:SF1">
    <property type="entry name" value="CYSTATHIONINE BETA-LYASE-RELATED"/>
    <property type="match status" value="1"/>
</dbReference>
<accession>A0AB39KT22</accession>
<dbReference type="GO" id="GO:0019346">
    <property type="term" value="P:transsulfuration"/>
    <property type="evidence" value="ECO:0007669"/>
    <property type="project" value="InterPro"/>
</dbReference>
<comment type="catalytic activity">
    <reaction evidence="7">
        <text>an S-substituted L-cysteine + H2O = a thiol + pyruvate + NH4(+)</text>
        <dbReference type="Rhea" id="RHEA:18121"/>
        <dbReference type="ChEBI" id="CHEBI:15361"/>
        <dbReference type="ChEBI" id="CHEBI:15377"/>
        <dbReference type="ChEBI" id="CHEBI:28938"/>
        <dbReference type="ChEBI" id="CHEBI:29256"/>
        <dbReference type="ChEBI" id="CHEBI:58717"/>
        <dbReference type="EC" id="4.4.1.13"/>
    </reaction>
</comment>
<feature type="modified residue" description="N6-(pyridoxal phosphate)lysine" evidence="8">
    <location>
        <position position="200"/>
    </location>
</feature>
<dbReference type="InterPro" id="IPR015421">
    <property type="entry name" value="PyrdxlP-dep_Trfase_major"/>
</dbReference>
<dbReference type="PIRSF" id="PIRSF001434">
    <property type="entry name" value="CGS"/>
    <property type="match status" value="1"/>
</dbReference>
<evidence type="ECO:0000256" key="5">
    <source>
        <dbReference type="ARBA" id="ARBA00046315"/>
    </source>
</evidence>
<comment type="similarity">
    <text evidence="2 9">Belongs to the trans-sulfuration enzymes family.</text>
</comment>
<dbReference type="PANTHER" id="PTHR43500">
    <property type="entry name" value="CYSTATHIONINE BETA-LYASE-RELATED"/>
    <property type="match status" value="1"/>
</dbReference>
<evidence type="ECO:0000256" key="2">
    <source>
        <dbReference type="ARBA" id="ARBA00009077"/>
    </source>
</evidence>
<dbReference type="EMBL" id="CP158375">
    <property type="protein sequence ID" value="XDO96757.1"/>
    <property type="molecule type" value="Genomic_DNA"/>
</dbReference>
<dbReference type="Gene3D" id="3.40.640.10">
    <property type="entry name" value="Type I PLP-dependent aspartate aminotransferase-like (Major domain)"/>
    <property type="match status" value="1"/>
</dbReference>
<gene>
    <name evidence="10" type="primary">metC</name>
    <name evidence="10" type="ORF">ABOZ73_18655</name>
</gene>
<protein>
    <submittedName>
        <fullName evidence="10">Cystathionine beta-lyase</fullName>
        <ecNumber evidence="10">4.4.1.13</ecNumber>
    </submittedName>
</protein>